<evidence type="ECO:0000313" key="2">
    <source>
        <dbReference type="Proteomes" id="UP000183039"/>
    </source>
</evidence>
<dbReference type="Proteomes" id="UP000183039">
    <property type="component" value="Unassembled WGS sequence"/>
</dbReference>
<sequence length="44" mass="5396">MDQRQLICEVPFLLYSFLSTTHFKEKQFHSQQSVRKFFVYLVLL</sequence>
<reference evidence="1 2" key="1">
    <citation type="submission" date="2014-12" db="EMBL/GenBank/DDBJ databases">
        <title>Draft genome sequences of 29 type strains of Enterococci.</title>
        <authorList>
            <person name="Zhong Z."/>
            <person name="Sun Z."/>
            <person name="Liu W."/>
            <person name="Zhang W."/>
            <person name="Zhang H."/>
        </authorList>
    </citation>
    <scope>NUCLEOTIDE SEQUENCE [LARGE SCALE GENOMIC DNA]</scope>
    <source>
        <strain evidence="1 2">DSM 22801</strain>
    </source>
</reference>
<accession>A0AA91GGQ5</accession>
<comment type="caution">
    <text evidence="1">The sequence shown here is derived from an EMBL/GenBank/DDBJ whole genome shotgun (WGS) entry which is preliminary data.</text>
</comment>
<name>A0AA91GGQ5_9ENTE</name>
<organism evidence="1 2">
    <name type="scientific">Enterococcus silesiacus</name>
    <dbReference type="NCBI Taxonomy" id="332949"/>
    <lineage>
        <taxon>Bacteria</taxon>
        <taxon>Bacillati</taxon>
        <taxon>Bacillota</taxon>
        <taxon>Bacilli</taxon>
        <taxon>Lactobacillales</taxon>
        <taxon>Enterococcaceae</taxon>
        <taxon>Enterococcus</taxon>
    </lineage>
</organism>
<proteinExistence type="predicted"/>
<evidence type="ECO:0000313" key="1">
    <source>
        <dbReference type="EMBL" id="OJG91881.1"/>
    </source>
</evidence>
<dbReference type="AlphaFoldDB" id="A0AA91GGQ5"/>
<protein>
    <submittedName>
        <fullName evidence="1">Uncharacterized protein</fullName>
    </submittedName>
</protein>
<gene>
    <name evidence="1" type="ORF">RV15_GL000321</name>
</gene>
<dbReference type="EMBL" id="JXLC01000010">
    <property type="protein sequence ID" value="OJG91881.1"/>
    <property type="molecule type" value="Genomic_DNA"/>
</dbReference>